<accession>A0A6C0LYP5</accession>
<dbReference type="AlphaFoldDB" id="A0A6C0LYP5"/>
<evidence type="ECO:0000313" key="2">
    <source>
        <dbReference type="EMBL" id="QHU35423.1"/>
    </source>
</evidence>
<keyword evidence="1" id="KW-0472">Membrane</keyword>
<feature type="transmembrane region" description="Helical" evidence="1">
    <location>
        <begin position="97"/>
        <end position="118"/>
    </location>
</feature>
<reference evidence="2" key="1">
    <citation type="journal article" date="2020" name="Nature">
        <title>Giant virus diversity and host interactions through global metagenomics.</title>
        <authorList>
            <person name="Schulz F."/>
            <person name="Roux S."/>
            <person name="Paez-Espino D."/>
            <person name="Jungbluth S."/>
            <person name="Walsh D.A."/>
            <person name="Denef V.J."/>
            <person name="McMahon K.D."/>
            <person name="Konstantinidis K.T."/>
            <person name="Eloe-Fadrosh E.A."/>
            <person name="Kyrpides N.C."/>
            <person name="Woyke T."/>
        </authorList>
    </citation>
    <scope>NUCLEOTIDE SEQUENCE</scope>
    <source>
        <strain evidence="2">GVMAG-S-1017745-26</strain>
    </source>
</reference>
<feature type="transmembrane region" description="Helical" evidence="1">
    <location>
        <begin position="130"/>
        <end position="151"/>
    </location>
</feature>
<name>A0A6C0LYP5_9ZZZZ</name>
<protein>
    <submittedName>
        <fullName evidence="2">Uncharacterized protein</fullName>
    </submittedName>
</protein>
<sequence>MSKNNKVIKTAYAESVDISVPNNNIPVILVDPIPENREISENMLMCYSLGKTVKWLSLIDIFFSFIYALYNPYFFITIFIAYNGYYGAKKYYTCPTLTYFIYNFVGNIARIGYSIYLFSLIDSEHQNDFTFSFVFSIFCGIIGLWIARIIYRFYLYMNKLSQEELFQLRILHHHRNYRVIIW</sequence>
<organism evidence="2">
    <name type="scientific">viral metagenome</name>
    <dbReference type="NCBI Taxonomy" id="1070528"/>
    <lineage>
        <taxon>unclassified sequences</taxon>
        <taxon>metagenomes</taxon>
        <taxon>organismal metagenomes</taxon>
    </lineage>
</organism>
<feature type="transmembrane region" description="Helical" evidence="1">
    <location>
        <begin position="61"/>
        <end position="85"/>
    </location>
</feature>
<proteinExistence type="predicted"/>
<dbReference type="EMBL" id="MN740591">
    <property type="protein sequence ID" value="QHU35423.1"/>
    <property type="molecule type" value="Genomic_DNA"/>
</dbReference>
<keyword evidence="1" id="KW-1133">Transmembrane helix</keyword>
<evidence type="ECO:0000256" key="1">
    <source>
        <dbReference type="SAM" id="Phobius"/>
    </source>
</evidence>
<keyword evidence="1" id="KW-0812">Transmembrane</keyword>